<dbReference type="Pfam" id="PF14378">
    <property type="entry name" value="PAP2_3"/>
    <property type="match status" value="1"/>
</dbReference>
<feature type="compositionally biased region" description="Basic and acidic residues" evidence="5">
    <location>
        <begin position="357"/>
        <end position="368"/>
    </location>
</feature>
<feature type="transmembrane region" description="Helical" evidence="6">
    <location>
        <begin position="268"/>
        <end position="286"/>
    </location>
</feature>
<dbReference type="AlphaFoldDB" id="A0A4R5DLD1"/>
<dbReference type="InterPro" id="IPR052185">
    <property type="entry name" value="IPC_Synthase-Related"/>
</dbReference>
<feature type="domain" description="Inositolphosphotransferase Aur1/Ipt1" evidence="7">
    <location>
        <begin position="113"/>
        <end position="308"/>
    </location>
</feature>
<dbReference type="GO" id="GO:0016020">
    <property type="term" value="C:membrane"/>
    <property type="evidence" value="ECO:0007669"/>
    <property type="project" value="UniProtKB-SubCell"/>
</dbReference>
<dbReference type="InParanoid" id="A0A4R5DLD1"/>
<feature type="region of interest" description="Disordered" evidence="5">
    <location>
        <begin position="348"/>
        <end position="368"/>
    </location>
</feature>
<dbReference type="Gene3D" id="1.20.144.10">
    <property type="entry name" value="Phosphatidic acid phosphatase type 2/haloperoxidase"/>
    <property type="match status" value="1"/>
</dbReference>
<comment type="caution">
    <text evidence="8">The sequence shown here is derived from an EMBL/GenBank/DDBJ whole genome shotgun (WGS) entry which is preliminary data.</text>
</comment>
<dbReference type="RefSeq" id="WP_131890819.1">
    <property type="nucleotide sequence ID" value="NZ_SMKZ01000002.1"/>
</dbReference>
<organism evidence="8 9">
    <name type="scientific">Jiangella asiatica</name>
    <dbReference type="NCBI Taxonomy" id="2530372"/>
    <lineage>
        <taxon>Bacteria</taxon>
        <taxon>Bacillati</taxon>
        <taxon>Actinomycetota</taxon>
        <taxon>Actinomycetes</taxon>
        <taxon>Jiangellales</taxon>
        <taxon>Jiangellaceae</taxon>
        <taxon>Jiangella</taxon>
    </lineage>
</organism>
<keyword evidence="4 6" id="KW-0472">Membrane</keyword>
<dbReference type="PANTHER" id="PTHR31310:SF7">
    <property type="entry name" value="PA-PHOSPHATASE RELATED-FAMILY PROTEIN DDB_G0268928"/>
    <property type="match status" value="1"/>
</dbReference>
<evidence type="ECO:0000256" key="1">
    <source>
        <dbReference type="ARBA" id="ARBA00004141"/>
    </source>
</evidence>
<feature type="transmembrane region" description="Helical" evidence="6">
    <location>
        <begin position="180"/>
        <end position="201"/>
    </location>
</feature>
<dbReference type="OrthoDB" id="629685at2"/>
<keyword evidence="2 6" id="KW-0812">Transmembrane</keyword>
<dbReference type="EMBL" id="SMKZ01000002">
    <property type="protein sequence ID" value="TDE15036.1"/>
    <property type="molecule type" value="Genomic_DNA"/>
</dbReference>
<feature type="transmembrane region" description="Helical" evidence="6">
    <location>
        <begin position="292"/>
        <end position="313"/>
    </location>
</feature>
<dbReference type="InterPro" id="IPR026841">
    <property type="entry name" value="Aur1/Ipt1"/>
</dbReference>
<keyword evidence="3 6" id="KW-1133">Transmembrane helix</keyword>
<comment type="subcellular location">
    <subcellularLocation>
        <location evidence="1">Membrane</location>
        <topology evidence="1">Multi-pass membrane protein</topology>
    </subcellularLocation>
</comment>
<keyword evidence="9" id="KW-1185">Reference proteome</keyword>
<feature type="transmembrane region" description="Helical" evidence="6">
    <location>
        <begin position="145"/>
        <end position="168"/>
    </location>
</feature>
<proteinExistence type="predicted"/>
<evidence type="ECO:0000259" key="7">
    <source>
        <dbReference type="Pfam" id="PF14378"/>
    </source>
</evidence>
<evidence type="ECO:0000256" key="6">
    <source>
        <dbReference type="SAM" id="Phobius"/>
    </source>
</evidence>
<evidence type="ECO:0000256" key="5">
    <source>
        <dbReference type="SAM" id="MobiDB-lite"/>
    </source>
</evidence>
<dbReference type="SUPFAM" id="SSF48317">
    <property type="entry name" value="Acid phosphatase/Vanadium-dependent haloperoxidase"/>
    <property type="match status" value="1"/>
</dbReference>
<evidence type="ECO:0000313" key="9">
    <source>
        <dbReference type="Proteomes" id="UP000294739"/>
    </source>
</evidence>
<feature type="transmembrane region" description="Helical" evidence="6">
    <location>
        <begin position="243"/>
        <end position="261"/>
    </location>
</feature>
<evidence type="ECO:0000256" key="3">
    <source>
        <dbReference type="ARBA" id="ARBA00022989"/>
    </source>
</evidence>
<feature type="region of interest" description="Disordered" evidence="5">
    <location>
        <begin position="1"/>
        <end position="25"/>
    </location>
</feature>
<gene>
    <name evidence="8" type="ORF">E1269_02720</name>
</gene>
<dbReference type="PANTHER" id="PTHR31310">
    <property type="match status" value="1"/>
</dbReference>
<accession>A0A4R5DLD1</accession>
<sequence>MTDLKSEPVAGEPVGDDDPPGRSLRRHLTPGRIGLGVYLVVLVGYSGVEGIPMDRVGQTGWIIIGMVAAKIGRPWREHLRTVLDWLPLLAALILYDHTRGIADTLGMPLHVGDLADLERWLFGGTVPTVWLQEQFFQSSVRWWDVGIAIVYFSHFVVPWALAAWFYMWSRQRWVSYIRRVLLLTYTGLLTYVLLPAAPPWFAAARTGDIEDPVYRLVGRGWNELGLRSADVWLSDAQGGANEVAALPSLHAGFAMLVAVTLWPLARHWALRVLVAAFPLAMAFTLVYGGEHYVVDVLMGWLYVAAVMVLAHLWERWRAARTPAPVAEATITVVDAAIPVSDAAVVETPAPTGGPAVTDHEAVKGRQQA</sequence>
<dbReference type="InterPro" id="IPR036938">
    <property type="entry name" value="PAP2/HPO_sf"/>
</dbReference>
<evidence type="ECO:0000313" key="8">
    <source>
        <dbReference type="EMBL" id="TDE15036.1"/>
    </source>
</evidence>
<dbReference type="Proteomes" id="UP000294739">
    <property type="component" value="Unassembled WGS sequence"/>
</dbReference>
<name>A0A4R5DLD1_9ACTN</name>
<feature type="transmembrane region" description="Helical" evidence="6">
    <location>
        <begin position="31"/>
        <end position="48"/>
    </location>
</feature>
<reference evidence="8 9" key="1">
    <citation type="submission" date="2019-03" db="EMBL/GenBank/DDBJ databases">
        <title>Draft genome sequences of novel Actinobacteria.</title>
        <authorList>
            <person name="Sahin N."/>
            <person name="Ay H."/>
            <person name="Saygin H."/>
        </authorList>
    </citation>
    <scope>NUCLEOTIDE SEQUENCE [LARGE SCALE GENOMIC DNA]</scope>
    <source>
        <strain evidence="8 9">5K138</strain>
    </source>
</reference>
<evidence type="ECO:0000256" key="4">
    <source>
        <dbReference type="ARBA" id="ARBA00023136"/>
    </source>
</evidence>
<protein>
    <submittedName>
        <fullName evidence="8">Phosphatase PAP2 family protein</fullName>
    </submittedName>
</protein>
<evidence type="ECO:0000256" key="2">
    <source>
        <dbReference type="ARBA" id="ARBA00022692"/>
    </source>
</evidence>